<proteinExistence type="predicted"/>
<reference evidence="1" key="2">
    <citation type="submission" date="2023-07" db="EMBL/GenBank/DDBJ databases">
        <authorList>
            <person name="Bai X.-H."/>
            <person name="Wang H.-H."/>
            <person name="Wang J."/>
            <person name="Ma M.-Y."/>
            <person name="Hu H.-H."/>
            <person name="Song Z.-L."/>
            <person name="Ma H.-G."/>
            <person name="Fan Y."/>
            <person name="Du C.-Y."/>
            <person name="Xu J.-C."/>
        </authorList>
    </citation>
    <scope>NUCLEOTIDE SEQUENCE</scope>
    <source>
        <strain evidence="1">CZ1</strain>
    </source>
</reference>
<dbReference type="SUPFAM" id="SSF52540">
    <property type="entry name" value="P-loop containing nucleoside triphosphate hydrolases"/>
    <property type="match status" value="1"/>
</dbReference>
<dbReference type="EMBL" id="CP130144">
    <property type="protein sequence ID" value="WNZ44121.1"/>
    <property type="molecule type" value="Genomic_DNA"/>
</dbReference>
<dbReference type="Gene3D" id="3.40.50.300">
    <property type="entry name" value="P-loop containing nucleotide triphosphate hydrolases"/>
    <property type="match status" value="1"/>
</dbReference>
<name>A0AA96WQM9_LEPBY</name>
<evidence type="ECO:0008006" key="2">
    <source>
        <dbReference type="Google" id="ProtNLM"/>
    </source>
</evidence>
<organism evidence="1">
    <name type="scientific">Leptolyngbya boryana CZ1</name>
    <dbReference type="NCBI Taxonomy" id="3060204"/>
    <lineage>
        <taxon>Bacteria</taxon>
        <taxon>Bacillati</taxon>
        <taxon>Cyanobacteriota</taxon>
        <taxon>Cyanophyceae</taxon>
        <taxon>Leptolyngbyales</taxon>
        <taxon>Leptolyngbyaceae</taxon>
        <taxon>Leptolyngbya group</taxon>
        <taxon>Leptolyngbya</taxon>
    </lineage>
</organism>
<accession>A0AA96WQM9</accession>
<dbReference type="RefSeq" id="WP_316426309.1">
    <property type="nucleotide sequence ID" value="NZ_CP130144.1"/>
</dbReference>
<reference evidence="1" key="1">
    <citation type="journal article" date="2023" name="Plants (Basel)">
        <title>Genomic Analysis of Leptolyngbya boryana CZ1 Reveals Efficient Carbon Fixation Modules.</title>
        <authorList>
            <person name="Bai X."/>
            <person name="Wang H."/>
            <person name="Cheng W."/>
            <person name="Wang J."/>
            <person name="Ma M."/>
            <person name="Hu H."/>
            <person name="Song Z."/>
            <person name="Ma H."/>
            <person name="Fan Y."/>
            <person name="Du C."/>
            <person name="Xu J."/>
        </authorList>
    </citation>
    <scope>NUCLEOTIDE SEQUENCE</scope>
    <source>
        <strain evidence="1">CZ1</strain>
    </source>
</reference>
<sequence>MDIATTIQQIIRDRKQYAIHPKRQKEYLELLFTKITELEAMRQQLIAAPDSSSDLIARLQTINFPTVLSQIEQQYNTFDKVQKRFDRNTLNIGVAGRARQGKSTLLQKLTGLTDNEIPSGEGMPCTSVQSNIYHITEGEPHALVHFHSETTFLFEVIAPYYKALNLANPPMSIQAFRRSNFPAAPDSLEAETTSLYNHLKDYYNYLDQYAQRLQSEPHSETIGIEEVRRYVSQSYDADLKPIHFEHLAVRKVEIFCQFPMMEVEKLGLVDTIGLGDTRLGDEARMIHALGQDVDFIMFVRRPRSGGDFWQDTDVKLYDAAYQALKHHLPLQDWSSMVLNEDEHNSRCCADLESTRLAKGIKVSQCITTNCKTPEAASQALANALEYLATHLAQLDQRYLDSCESGLKQLQISVSLELDKAQQALGQYGEEYPVYVDLRKQFIKDLYDKVENLRSTLRQKPNEADPYFMAQITKAIEDCTLNHGIPSVDELEQLTHLYGINGASFKAVQQMRSTLLRQFHHLEAGLRESLEMRKTEMAELFQSMGFDDRFTKAQGTALLGEINHLIPSDLENLSLGFGFLTSFTIQYKGFIQEIVWHHISQALPPDTKLPLNVPFESAHDFLKERHQTAIQSTKDALTVLAQSPTKIGQSMIEEFSDHILRSEQADKEWDTFLYSIRYELWQQLKDLSECQSYRNLWLTRIEEATIANRKLGE</sequence>
<evidence type="ECO:0000313" key="1">
    <source>
        <dbReference type="EMBL" id="WNZ44121.1"/>
    </source>
</evidence>
<dbReference type="InterPro" id="IPR027417">
    <property type="entry name" value="P-loop_NTPase"/>
</dbReference>
<protein>
    <recommendedName>
        <fullName evidence="2">Dynamin family protein</fullName>
    </recommendedName>
</protein>
<dbReference type="AlphaFoldDB" id="A0AA96WQM9"/>
<gene>
    <name evidence="1" type="ORF">Q2T42_20025</name>
</gene>